<dbReference type="InterPro" id="IPR035513">
    <property type="entry name" value="Invertase/methylesterase_inhib"/>
</dbReference>
<dbReference type="Proteomes" id="UP000525078">
    <property type="component" value="Unassembled WGS sequence"/>
</dbReference>
<evidence type="ECO:0000256" key="2">
    <source>
        <dbReference type="ARBA" id="ARBA00022523"/>
    </source>
</evidence>
<dbReference type="InterPro" id="IPR051955">
    <property type="entry name" value="PME_Inhibitor"/>
</dbReference>
<proteinExistence type="inferred from homology"/>
<evidence type="ECO:0000259" key="7">
    <source>
        <dbReference type="SMART" id="SM00856"/>
    </source>
</evidence>
<comment type="similarity">
    <text evidence="6">Belongs to the PMEI family.</text>
</comment>
<evidence type="ECO:0000313" key="11">
    <source>
        <dbReference type="Proteomes" id="UP000583929"/>
    </source>
</evidence>
<comment type="caution">
    <text evidence="9">The sequence shown here is derived from an EMBL/GenBank/DDBJ whole genome shotgun (WGS) entry which is preliminary data.</text>
</comment>
<keyword evidence="2" id="KW-0052">Apoplast</keyword>
<evidence type="ECO:0000313" key="9">
    <source>
        <dbReference type="EMBL" id="KAF4384862.1"/>
    </source>
</evidence>
<dbReference type="InterPro" id="IPR006501">
    <property type="entry name" value="Pectinesterase_inhib_dom"/>
</dbReference>
<dbReference type="SMART" id="SM00856">
    <property type="entry name" value="PMEI"/>
    <property type="match status" value="1"/>
</dbReference>
<keyword evidence="3" id="KW-0964">Secreted</keyword>
<dbReference type="PANTHER" id="PTHR31080:SF158">
    <property type="entry name" value="PLANT INVERTASE_PECTIN METHYLESTERASE INHIBITOR SUPERFAMILY PROTEIN"/>
    <property type="match status" value="1"/>
</dbReference>
<gene>
    <name evidence="8" type="ORF">F8388_007035</name>
    <name evidence="9" type="ORF">G4B88_000258</name>
</gene>
<keyword evidence="4" id="KW-0732">Signal</keyword>
<keyword evidence="5" id="KW-1015">Disulfide bond</keyword>
<organism evidence="9 11">
    <name type="scientific">Cannabis sativa</name>
    <name type="common">Hemp</name>
    <name type="synonym">Marijuana</name>
    <dbReference type="NCBI Taxonomy" id="3483"/>
    <lineage>
        <taxon>Eukaryota</taxon>
        <taxon>Viridiplantae</taxon>
        <taxon>Streptophyta</taxon>
        <taxon>Embryophyta</taxon>
        <taxon>Tracheophyta</taxon>
        <taxon>Spermatophyta</taxon>
        <taxon>Magnoliopsida</taxon>
        <taxon>eudicotyledons</taxon>
        <taxon>Gunneridae</taxon>
        <taxon>Pentapetalae</taxon>
        <taxon>rosids</taxon>
        <taxon>fabids</taxon>
        <taxon>Rosales</taxon>
        <taxon>Cannabaceae</taxon>
        <taxon>Cannabis</taxon>
    </lineage>
</organism>
<dbReference type="GO" id="GO:0004857">
    <property type="term" value="F:enzyme inhibitor activity"/>
    <property type="evidence" value="ECO:0007669"/>
    <property type="project" value="InterPro"/>
</dbReference>
<dbReference type="FunFam" id="1.20.140.40:FF:000006">
    <property type="entry name" value="Pectinesterase inhibitor 3"/>
    <property type="match status" value="1"/>
</dbReference>
<dbReference type="EMBL" id="JAATIQ010000089">
    <property type="protein sequence ID" value="KAF4384862.1"/>
    <property type="molecule type" value="Genomic_DNA"/>
</dbReference>
<evidence type="ECO:0000313" key="8">
    <source>
        <dbReference type="EMBL" id="KAF4364458.1"/>
    </source>
</evidence>
<comment type="subcellular location">
    <subcellularLocation>
        <location evidence="1">Secreted</location>
        <location evidence="1">Extracellular space</location>
        <location evidence="1">Apoplast</location>
    </subcellularLocation>
</comment>
<dbReference type="Pfam" id="PF04043">
    <property type="entry name" value="PMEI"/>
    <property type="match status" value="1"/>
</dbReference>
<dbReference type="EMBL" id="JAATIP010000167">
    <property type="protein sequence ID" value="KAF4364458.1"/>
    <property type="molecule type" value="Genomic_DNA"/>
</dbReference>
<dbReference type="Gene3D" id="1.20.140.40">
    <property type="entry name" value="Invertase/pectin methylesterase inhibitor family protein"/>
    <property type="match status" value="1"/>
</dbReference>
<keyword evidence="11" id="KW-1185">Reference proteome</keyword>
<name>A0A7J6GPL4_CANSA</name>
<dbReference type="NCBIfam" id="TIGR01614">
    <property type="entry name" value="PME_inhib"/>
    <property type="match status" value="1"/>
</dbReference>
<protein>
    <recommendedName>
        <fullName evidence="7">Pectinesterase inhibitor domain-containing protein</fullName>
    </recommendedName>
</protein>
<dbReference type="AlphaFoldDB" id="A0A7J6GPL4"/>
<reference evidence="10 11" key="1">
    <citation type="journal article" date="2020" name="bioRxiv">
        <title>Sequence and annotation of 42 cannabis genomes reveals extensive copy number variation in cannabinoid synthesis and pathogen resistance genes.</title>
        <authorList>
            <person name="Mckernan K.J."/>
            <person name="Helbert Y."/>
            <person name="Kane L.T."/>
            <person name="Ebling H."/>
            <person name="Zhang L."/>
            <person name="Liu B."/>
            <person name="Eaton Z."/>
            <person name="Mclaughlin S."/>
            <person name="Kingan S."/>
            <person name="Baybayan P."/>
            <person name="Concepcion G."/>
            <person name="Jordan M."/>
            <person name="Riva A."/>
            <person name="Barbazuk W."/>
            <person name="Harkins T."/>
        </authorList>
    </citation>
    <scope>NUCLEOTIDE SEQUENCE [LARGE SCALE GENOMIC DNA]</scope>
    <source>
        <strain evidence="10 11">cv. Jamaican Lion 4</strain>
        <strain evidence="9">Father</strain>
        <strain evidence="8">Mother</strain>
        <tissue evidence="9">Leaf</tissue>
    </source>
</reference>
<dbReference type="Proteomes" id="UP000583929">
    <property type="component" value="Unassembled WGS sequence"/>
</dbReference>
<evidence type="ECO:0000313" key="10">
    <source>
        <dbReference type="Proteomes" id="UP000525078"/>
    </source>
</evidence>
<evidence type="ECO:0000256" key="5">
    <source>
        <dbReference type="ARBA" id="ARBA00023157"/>
    </source>
</evidence>
<evidence type="ECO:0000256" key="1">
    <source>
        <dbReference type="ARBA" id="ARBA00004271"/>
    </source>
</evidence>
<dbReference type="GO" id="GO:0048046">
    <property type="term" value="C:apoplast"/>
    <property type="evidence" value="ECO:0007669"/>
    <property type="project" value="UniProtKB-SubCell"/>
</dbReference>
<evidence type="ECO:0000256" key="3">
    <source>
        <dbReference type="ARBA" id="ARBA00022525"/>
    </source>
</evidence>
<sequence>MMYRTAIFATANNSRGDKYVRNACSVTRYRSLCVRTLAPFSSAAKESPVLWARAGVSVTLSEAKDTAQYLMKLNRNNNNRTRSGKGNYFRAAVSDCVELFDNAVDELHQSLRVMRNLSKRTFGTQMGDVNTWLSAALTDADTCLEGLEGLKRRREVNPLRSKVSRASYTASNALALVNKLAATVPLV</sequence>
<feature type="domain" description="Pectinesterase inhibitor" evidence="7">
    <location>
        <begin position="15"/>
        <end position="176"/>
    </location>
</feature>
<evidence type="ECO:0000256" key="6">
    <source>
        <dbReference type="ARBA" id="ARBA00038471"/>
    </source>
</evidence>
<evidence type="ECO:0000256" key="4">
    <source>
        <dbReference type="ARBA" id="ARBA00022729"/>
    </source>
</evidence>
<dbReference type="SUPFAM" id="SSF101148">
    <property type="entry name" value="Plant invertase/pectin methylesterase inhibitor"/>
    <property type="match status" value="1"/>
</dbReference>
<dbReference type="PANTHER" id="PTHR31080">
    <property type="entry name" value="PECTINESTERASE INHIBITOR-LIKE"/>
    <property type="match status" value="1"/>
</dbReference>
<accession>A0A7J6GPL4</accession>
<dbReference type="CDD" id="cd15798">
    <property type="entry name" value="PMEI-like_3"/>
    <property type="match status" value="1"/>
</dbReference>